<proteinExistence type="predicted"/>
<reference evidence="1 2" key="1">
    <citation type="journal article" date="2016" name="Nat. Commun.">
        <title>Local admixture of amplified and diversified secreted pathogenesis determinants shapes mosaic Toxoplasma gondii genomes.</title>
        <authorList>
            <person name="Lorenzi H."/>
            <person name="Khan A."/>
            <person name="Behnke M.S."/>
            <person name="Namasivayam S."/>
            <person name="Swapna L.S."/>
            <person name="Hadjithomas M."/>
            <person name="Karamycheva S."/>
            <person name="Pinney D."/>
            <person name="Brunk B.P."/>
            <person name="Ajioka J.W."/>
            <person name="Ajzenberg D."/>
            <person name="Boothroyd J.C."/>
            <person name="Boyle J.P."/>
            <person name="Darde M.L."/>
            <person name="Diaz-Miranda M.A."/>
            <person name="Dubey J.P."/>
            <person name="Fritz H.M."/>
            <person name="Gennari S.M."/>
            <person name="Gregory B.D."/>
            <person name="Kim K."/>
            <person name="Saeij J.P."/>
            <person name="Su C."/>
            <person name="White M.W."/>
            <person name="Zhu X.Q."/>
            <person name="Howe D.K."/>
            <person name="Rosenthal B.M."/>
            <person name="Grigg M.E."/>
            <person name="Parkinson J."/>
            <person name="Liu L."/>
            <person name="Kissinger J.C."/>
            <person name="Roos D.S."/>
            <person name="Sibley L.D."/>
        </authorList>
    </citation>
    <scope>NUCLEOTIDE SEQUENCE [LARGE SCALE GENOMIC DNA]</scope>
    <source>
        <strain evidence="1 2">COUG</strain>
    </source>
</reference>
<dbReference type="AlphaFoldDB" id="A0A2G8YAR8"/>
<organism evidence="1 2">
    <name type="scientific">Toxoplasma gondii COUG</name>
    <dbReference type="NCBI Taxonomy" id="1074873"/>
    <lineage>
        <taxon>Eukaryota</taxon>
        <taxon>Sar</taxon>
        <taxon>Alveolata</taxon>
        <taxon>Apicomplexa</taxon>
        <taxon>Conoidasida</taxon>
        <taxon>Coccidia</taxon>
        <taxon>Eucoccidiorida</taxon>
        <taxon>Eimeriorina</taxon>
        <taxon>Sarcocystidae</taxon>
        <taxon>Toxoplasma</taxon>
    </lineage>
</organism>
<dbReference type="EMBL" id="AGQR02000433">
    <property type="protein sequence ID" value="PIM04368.1"/>
    <property type="molecule type" value="Genomic_DNA"/>
</dbReference>
<sequence length="126" mass="14543">MRRDLPGTGHLLQSSYSHPCICMHHRTPELLSCSPPWFHLRTLTSPHQPFSGTSLARRRVHIVNYHGRTRQGRVATPRHQLMTMEPHRQSLRNTAQEHNASPRPVCRLPTVIHDANPQGHAPYHHR</sequence>
<dbReference type="Proteomes" id="UP000236343">
    <property type="component" value="Unassembled WGS sequence"/>
</dbReference>
<evidence type="ECO:0000313" key="2">
    <source>
        <dbReference type="Proteomes" id="UP000236343"/>
    </source>
</evidence>
<accession>A0A2G8YAR8</accession>
<gene>
    <name evidence="1" type="ORF">TGCOUG_391650</name>
</gene>
<dbReference type="VEuPathDB" id="ToxoDB:TGCOUG_391650"/>
<name>A0A2G8YAR8_TOXGO</name>
<comment type="caution">
    <text evidence="1">The sequence shown here is derived from an EMBL/GenBank/DDBJ whole genome shotgun (WGS) entry which is preliminary data.</text>
</comment>
<evidence type="ECO:0000313" key="1">
    <source>
        <dbReference type="EMBL" id="PIM04368.1"/>
    </source>
</evidence>
<protein>
    <submittedName>
        <fullName evidence="1">Uncharacterized protein</fullName>
    </submittedName>
</protein>